<name>A0A2T5M154_9EURO</name>
<comment type="caution">
    <text evidence="2">The sequence shown here is derived from an EMBL/GenBank/DDBJ whole genome shotgun (WGS) entry which is preliminary data.</text>
</comment>
<organism evidence="2 3">
    <name type="scientific">Aspergillus ochraceoroseus IBT 24754</name>
    <dbReference type="NCBI Taxonomy" id="1392256"/>
    <lineage>
        <taxon>Eukaryota</taxon>
        <taxon>Fungi</taxon>
        <taxon>Dikarya</taxon>
        <taxon>Ascomycota</taxon>
        <taxon>Pezizomycotina</taxon>
        <taxon>Eurotiomycetes</taxon>
        <taxon>Eurotiomycetidae</taxon>
        <taxon>Eurotiales</taxon>
        <taxon>Aspergillaceae</taxon>
        <taxon>Aspergillus</taxon>
        <taxon>Aspergillus subgen. Nidulantes</taxon>
    </lineage>
</organism>
<dbReference type="Proteomes" id="UP000244073">
    <property type="component" value="Unassembled WGS sequence"/>
</dbReference>
<sequence>MIVQANANSNQTPPPCFLHPSIINRRRSTSRFNVPTDTKNTRGSELQRRNPSPSPSNLKILASGTTFLELDKYALSFWSQEHEQWSAEAGKLGSARSFSRRVWILRMRLWRKSLNYWGHRAVIDLDIPWVPLRIGLDENEQADKCTSGDGAGSGRRRGSRGSRIELNKKMEGTQI</sequence>
<evidence type="ECO:0000313" key="3">
    <source>
        <dbReference type="Proteomes" id="UP000244073"/>
    </source>
</evidence>
<evidence type="ECO:0000313" key="2">
    <source>
        <dbReference type="EMBL" id="PTU22258.1"/>
    </source>
</evidence>
<feature type="region of interest" description="Disordered" evidence="1">
    <location>
        <begin position="28"/>
        <end position="56"/>
    </location>
</feature>
<dbReference type="VEuPathDB" id="FungiDB:P175DRAFT_0529296"/>
<feature type="compositionally biased region" description="Basic and acidic residues" evidence="1">
    <location>
        <begin position="39"/>
        <end position="48"/>
    </location>
</feature>
<dbReference type="EMBL" id="MSFN02000002">
    <property type="protein sequence ID" value="PTU22258.1"/>
    <property type="molecule type" value="Genomic_DNA"/>
</dbReference>
<proteinExistence type="predicted"/>
<evidence type="ECO:0000256" key="1">
    <source>
        <dbReference type="SAM" id="MobiDB-lite"/>
    </source>
</evidence>
<dbReference type="RefSeq" id="XP_040753650.1">
    <property type="nucleotide sequence ID" value="XM_040899678.1"/>
</dbReference>
<gene>
    <name evidence="2" type="ORF">P175DRAFT_0529296</name>
</gene>
<accession>A0A2T5M154</accession>
<protein>
    <submittedName>
        <fullName evidence="2">Uncharacterized protein</fullName>
    </submittedName>
</protein>
<reference evidence="2 3" key="1">
    <citation type="journal article" date="2018" name="Proc. Natl. Acad. Sci. U.S.A.">
        <title>Linking secondary metabolites to gene clusters through genome sequencing of six diverse Aspergillus species.</title>
        <authorList>
            <person name="Kaerboelling I."/>
            <person name="Vesth T.C."/>
            <person name="Frisvad J.C."/>
            <person name="Nybo J.L."/>
            <person name="Theobald S."/>
            <person name="Kuo A."/>
            <person name="Bowyer P."/>
            <person name="Matsuda Y."/>
            <person name="Mondo S."/>
            <person name="Lyhne E.K."/>
            <person name="Kogle M.E."/>
            <person name="Clum A."/>
            <person name="Lipzen A."/>
            <person name="Salamov A."/>
            <person name="Ngan C.Y."/>
            <person name="Daum C."/>
            <person name="Chiniquy J."/>
            <person name="Barry K."/>
            <person name="LaButti K."/>
            <person name="Haridas S."/>
            <person name="Simmons B.A."/>
            <person name="Magnuson J.K."/>
            <person name="Mortensen U.H."/>
            <person name="Larsen T.O."/>
            <person name="Grigoriev I.V."/>
            <person name="Baker S.E."/>
            <person name="Andersen M.R."/>
        </authorList>
    </citation>
    <scope>NUCLEOTIDE SEQUENCE [LARGE SCALE GENOMIC DNA]</scope>
    <source>
        <strain evidence="2 3">IBT 24754</strain>
    </source>
</reference>
<feature type="region of interest" description="Disordered" evidence="1">
    <location>
        <begin position="142"/>
        <end position="175"/>
    </location>
</feature>
<dbReference type="GeneID" id="63816560"/>
<feature type="compositionally biased region" description="Basic and acidic residues" evidence="1">
    <location>
        <begin position="162"/>
        <end position="175"/>
    </location>
</feature>
<dbReference type="AlphaFoldDB" id="A0A2T5M154"/>